<keyword evidence="3" id="KW-1185">Reference proteome</keyword>
<gene>
    <name evidence="2" type="ORF">P167DRAFT_577953</name>
</gene>
<feature type="region of interest" description="Disordered" evidence="1">
    <location>
        <begin position="731"/>
        <end position="778"/>
    </location>
</feature>
<feature type="compositionally biased region" description="Basic and acidic residues" evidence="1">
    <location>
        <begin position="203"/>
        <end position="215"/>
    </location>
</feature>
<protein>
    <submittedName>
        <fullName evidence="2">Uncharacterized protein</fullName>
    </submittedName>
</protein>
<feature type="compositionally biased region" description="Polar residues" evidence="1">
    <location>
        <begin position="219"/>
        <end position="235"/>
    </location>
</feature>
<name>A0A3N4KHB8_9PEZI</name>
<organism evidence="2 3">
    <name type="scientific">Morchella conica CCBAS932</name>
    <dbReference type="NCBI Taxonomy" id="1392247"/>
    <lineage>
        <taxon>Eukaryota</taxon>
        <taxon>Fungi</taxon>
        <taxon>Dikarya</taxon>
        <taxon>Ascomycota</taxon>
        <taxon>Pezizomycotina</taxon>
        <taxon>Pezizomycetes</taxon>
        <taxon>Pezizales</taxon>
        <taxon>Morchellaceae</taxon>
        <taxon>Morchella</taxon>
    </lineage>
</organism>
<dbReference type="EMBL" id="ML119159">
    <property type="protein sequence ID" value="RPB08739.1"/>
    <property type="molecule type" value="Genomic_DNA"/>
</dbReference>
<dbReference type="AlphaFoldDB" id="A0A3N4KHB8"/>
<dbReference type="InParanoid" id="A0A3N4KHB8"/>
<feature type="compositionally biased region" description="Low complexity" evidence="1">
    <location>
        <begin position="118"/>
        <end position="132"/>
    </location>
</feature>
<feature type="compositionally biased region" description="Polar residues" evidence="1">
    <location>
        <begin position="160"/>
        <end position="175"/>
    </location>
</feature>
<sequence length="845" mass="92039">MNNPHRFPRPPTLPQAKIQTKTQRDPKSVDTVTPPTFASMLGRNLGGNTGASGGVEDPISPVAFTTSFDLLSIAKVIPAKQRHVGNPVSIIEDQTSDRNASGEPSAENQSGDWPRYMSSSVGFGTSTSSQSQDAPKSMIFRRHGTASSVKRSISHHRSDATPQFSRSENNVNDGQSKAVGIPAEENVNSYNGTKGNHLPKTFTSKETDKDFKEPEDSSMIESPPTSGPSDFNPQGDSGIEKEAELQDSQNLKDTVNEIEGATGGKLEPLWFSEPRSTAGAQTLEPSIYDFSHMTAMKNMNDGGAILRAAARPFEPKQVKNDHLSSVLSNTGIDEISHNKFQENFTNLSDKFYGKTFNPSGEAPDLPSKEQSQWFIENSHHRLQMAIQNSGNGSIGGSLRLGKKRASLSDASISQLWDAPEGEGNSTDHLNINQLDKNPLGHVINDKPTAPIARGTPGSALQTTERLELRALSNTGSNGDVIHKFHETLIDSFLQKPTTDINPTPERGGVGATSMRKTTKDELVFCNSDDGTFKRPTLEAQRRELTEAKGGEGSWKSFLEPTSDIEIRMRIEGNGCKEAEKGWLYPYPKPEGKETVATELTLALYQQLLGYLIPAVSNGIVSESNYWSFGARKTNSRSFSGREPWYTRDFTSFFDMSFGVNPSNRSIKGTINPPPGLSLVPEGQQNNLTSEESVGLRDLVESSTPDLNNYIPGNYTPRDAKTLQEWNSTPINAGIDTLAKPNKSVEIPRKSLTDSQPWNGSRGDGKGDSGIIRGPSNSIVNRETSKFKTLVQSPGAGPRDSIERMLNMMHTNEDLKGLTAQQKLDVFGGARKMGKIVFGSDDECGV</sequence>
<feature type="region of interest" description="Disordered" evidence="1">
    <location>
        <begin position="87"/>
        <end position="238"/>
    </location>
</feature>
<evidence type="ECO:0000313" key="2">
    <source>
        <dbReference type="EMBL" id="RPB08739.1"/>
    </source>
</evidence>
<dbReference type="OrthoDB" id="5330955at2759"/>
<feature type="region of interest" description="Disordered" evidence="1">
    <location>
        <begin position="1"/>
        <end position="53"/>
    </location>
</feature>
<evidence type="ECO:0000256" key="1">
    <source>
        <dbReference type="SAM" id="MobiDB-lite"/>
    </source>
</evidence>
<evidence type="ECO:0000313" key="3">
    <source>
        <dbReference type="Proteomes" id="UP000277580"/>
    </source>
</evidence>
<reference evidence="2 3" key="1">
    <citation type="journal article" date="2018" name="Nat. Ecol. Evol.">
        <title>Pezizomycetes genomes reveal the molecular basis of ectomycorrhizal truffle lifestyle.</title>
        <authorList>
            <person name="Murat C."/>
            <person name="Payen T."/>
            <person name="Noel B."/>
            <person name="Kuo A."/>
            <person name="Morin E."/>
            <person name="Chen J."/>
            <person name="Kohler A."/>
            <person name="Krizsan K."/>
            <person name="Balestrini R."/>
            <person name="Da Silva C."/>
            <person name="Montanini B."/>
            <person name="Hainaut M."/>
            <person name="Levati E."/>
            <person name="Barry K.W."/>
            <person name="Belfiori B."/>
            <person name="Cichocki N."/>
            <person name="Clum A."/>
            <person name="Dockter R.B."/>
            <person name="Fauchery L."/>
            <person name="Guy J."/>
            <person name="Iotti M."/>
            <person name="Le Tacon F."/>
            <person name="Lindquist E.A."/>
            <person name="Lipzen A."/>
            <person name="Malagnac F."/>
            <person name="Mello A."/>
            <person name="Molinier V."/>
            <person name="Miyauchi S."/>
            <person name="Poulain J."/>
            <person name="Riccioni C."/>
            <person name="Rubini A."/>
            <person name="Sitrit Y."/>
            <person name="Splivallo R."/>
            <person name="Traeger S."/>
            <person name="Wang M."/>
            <person name="Zifcakova L."/>
            <person name="Wipf D."/>
            <person name="Zambonelli A."/>
            <person name="Paolocci F."/>
            <person name="Nowrousian M."/>
            <person name="Ottonello S."/>
            <person name="Baldrian P."/>
            <person name="Spatafora J.W."/>
            <person name="Henrissat B."/>
            <person name="Nagy L.G."/>
            <person name="Aury J.M."/>
            <person name="Wincker P."/>
            <person name="Grigoriev I.V."/>
            <person name="Bonfante P."/>
            <person name="Martin F.M."/>
        </authorList>
    </citation>
    <scope>NUCLEOTIDE SEQUENCE [LARGE SCALE GENOMIC DNA]</scope>
    <source>
        <strain evidence="2 3">CCBAS932</strain>
    </source>
</reference>
<feature type="compositionally biased region" description="Gly residues" evidence="1">
    <location>
        <begin position="44"/>
        <end position="53"/>
    </location>
</feature>
<proteinExistence type="predicted"/>
<accession>A0A3N4KHB8</accession>
<dbReference type="Proteomes" id="UP000277580">
    <property type="component" value="Unassembled WGS sequence"/>
</dbReference>